<proteinExistence type="inferred from homology"/>
<name>A0AAV0IT79_9ROSI</name>
<evidence type="ECO:0000256" key="3">
    <source>
        <dbReference type="RuleBase" id="RU000628"/>
    </source>
</evidence>
<dbReference type="Proteomes" id="UP001154282">
    <property type="component" value="Unassembled WGS sequence"/>
</dbReference>
<reference evidence="5" key="1">
    <citation type="submission" date="2022-08" db="EMBL/GenBank/DDBJ databases">
        <authorList>
            <person name="Gutierrez-Valencia J."/>
        </authorList>
    </citation>
    <scope>NUCLEOTIDE SEQUENCE</scope>
</reference>
<dbReference type="AlphaFoldDB" id="A0AAV0IT79"/>
<dbReference type="GO" id="GO:0008289">
    <property type="term" value="F:lipid binding"/>
    <property type="evidence" value="ECO:0007669"/>
    <property type="project" value="UniProtKB-KW"/>
</dbReference>
<dbReference type="PRINTS" id="PR00382">
    <property type="entry name" value="LIPIDTRNSFER"/>
</dbReference>
<dbReference type="CDD" id="cd01960">
    <property type="entry name" value="nsLTP1"/>
    <property type="match status" value="1"/>
</dbReference>
<organism evidence="5 6">
    <name type="scientific">Linum tenue</name>
    <dbReference type="NCBI Taxonomy" id="586396"/>
    <lineage>
        <taxon>Eukaryota</taxon>
        <taxon>Viridiplantae</taxon>
        <taxon>Streptophyta</taxon>
        <taxon>Embryophyta</taxon>
        <taxon>Tracheophyta</taxon>
        <taxon>Spermatophyta</taxon>
        <taxon>Magnoliopsida</taxon>
        <taxon>eudicotyledons</taxon>
        <taxon>Gunneridae</taxon>
        <taxon>Pentapetalae</taxon>
        <taxon>rosids</taxon>
        <taxon>fabids</taxon>
        <taxon>Malpighiales</taxon>
        <taxon>Linaceae</taxon>
        <taxon>Linum</taxon>
    </lineage>
</organism>
<comment type="caution">
    <text evidence="5">The sequence shown here is derived from an EMBL/GenBank/DDBJ whole genome shotgun (WGS) entry which is preliminary data.</text>
</comment>
<evidence type="ECO:0000256" key="1">
    <source>
        <dbReference type="ARBA" id="ARBA00009748"/>
    </source>
</evidence>
<comment type="similarity">
    <text evidence="1 3">Belongs to the plant LTP family.</text>
</comment>
<dbReference type="SUPFAM" id="SSF47699">
    <property type="entry name" value="Bifunctional inhibitor/lipid-transfer protein/seed storage 2S albumin"/>
    <property type="match status" value="1"/>
</dbReference>
<evidence type="ECO:0000313" key="6">
    <source>
        <dbReference type="Proteomes" id="UP001154282"/>
    </source>
</evidence>
<dbReference type="InterPro" id="IPR000528">
    <property type="entry name" value="Plant_nsLTP"/>
</dbReference>
<evidence type="ECO:0000259" key="4">
    <source>
        <dbReference type="SMART" id="SM00499"/>
    </source>
</evidence>
<dbReference type="Gene3D" id="1.10.110.10">
    <property type="entry name" value="Plant lipid-transfer and hydrophobic proteins"/>
    <property type="match status" value="1"/>
</dbReference>
<keyword evidence="3" id="KW-0446">Lipid-binding</keyword>
<comment type="function">
    <text evidence="3">Plant non-specific lipid-transfer proteins transfer phospholipids as well as galactolipids across membranes. May play a role in wax or cutin deposition in the cell walls of expanding epidermal cells and certain secretory tissues.</text>
</comment>
<dbReference type="InterPro" id="IPR036312">
    <property type="entry name" value="Bifun_inhib/LTP/seed_sf"/>
</dbReference>
<dbReference type="SMART" id="SM00499">
    <property type="entry name" value="AAI"/>
    <property type="match status" value="1"/>
</dbReference>
<keyword evidence="3" id="KW-0813">Transport</keyword>
<feature type="domain" description="Bifunctional inhibitor/plant lipid transfer protein/seed storage helical" evidence="4">
    <location>
        <begin position="16"/>
        <end position="104"/>
    </location>
</feature>
<evidence type="ECO:0000313" key="5">
    <source>
        <dbReference type="EMBL" id="CAI0400876.1"/>
    </source>
</evidence>
<dbReference type="Pfam" id="PF00234">
    <property type="entry name" value="Tryp_alpha_amyl"/>
    <property type="match status" value="1"/>
</dbReference>
<accession>A0AAV0IT79</accession>
<evidence type="ECO:0000256" key="2">
    <source>
        <dbReference type="ARBA" id="ARBA00023157"/>
    </source>
</evidence>
<sequence>MISQSATRSDAAVVGCNDVRSKAGPCLSYAEGKGDQNTVPPACCDGMRNISAEAKTVEDKKGVCNCLRQVFQMFKKGLVDSWLQQIPGRCGVDVPFKLSIDADCDRFDIETPLV</sequence>
<dbReference type="EMBL" id="CAMGYJ010000004">
    <property type="protein sequence ID" value="CAI0400876.1"/>
    <property type="molecule type" value="Genomic_DNA"/>
</dbReference>
<dbReference type="GO" id="GO:0006869">
    <property type="term" value="P:lipid transport"/>
    <property type="evidence" value="ECO:0007669"/>
    <property type="project" value="InterPro"/>
</dbReference>
<dbReference type="InterPro" id="IPR016140">
    <property type="entry name" value="Bifunc_inhib/LTP/seed_store"/>
</dbReference>
<protein>
    <recommendedName>
        <fullName evidence="3">Non-specific lipid-transfer protein</fullName>
    </recommendedName>
</protein>
<keyword evidence="2" id="KW-1015">Disulfide bond</keyword>
<gene>
    <name evidence="5" type="ORF">LITE_LOCUS10947</name>
</gene>
<dbReference type="PANTHER" id="PTHR33076">
    <property type="entry name" value="NON-SPECIFIC LIPID-TRANSFER PROTEIN 2-RELATED"/>
    <property type="match status" value="1"/>
</dbReference>
<keyword evidence="6" id="KW-1185">Reference proteome</keyword>